<evidence type="ECO:0000313" key="3">
    <source>
        <dbReference type="Proteomes" id="UP000183376"/>
    </source>
</evidence>
<feature type="region of interest" description="Disordered" evidence="1">
    <location>
        <begin position="90"/>
        <end position="146"/>
    </location>
</feature>
<evidence type="ECO:0000313" key="2">
    <source>
        <dbReference type="EMBL" id="SDM15710.1"/>
    </source>
</evidence>
<keyword evidence="3" id="KW-1185">Reference proteome</keyword>
<dbReference type="STRING" id="211114.SAMN04489726_0072"/>
<name>A0A1G9QXW6_ALLAB</name>
<dbReference type="AlphaFoldDB" id="A0A1G9QXW6"/>
<dbReference type="RefSeq" id="WP_156051362.1">
    <property type="nucleotide sequence ID" value="NZ_JOEF01000022.1"/>
</dbReference>
<gene>
    <name evidence="2" type="ORF">SAMN04489726_0072</name>
</gene>
<dbReference type="Proteomes" id="UP000183376">
    <property type="component" value="Chromosome I"/>
</dbReference>
<sequence length="146" mass="16357">MLELTVPPLLVLAALAVLHRFHVLNRLSFLGLKRAHPLRDLVTAWRTHRTAEAVRATRTQPPAEPRSPYEGRHRYRGPIVIARGLEPPTVPFRAVRHAQSRSSSRNPFRLGTKSARLPRGLNPSHKTTKTVSRNPVRPGSRHSTAA</sequence>
<organism evidence="2 3">
    <name type="scientific">Allokutzneria albata</name>
    <name type="common">Kibdelosporangium albatum</name>
    <dbReference type="NCBI Taxonomy" id="211114"/>
    <lineage>
        <taxon>Bacteria</taxon>
        <taxon>Bacillati</taxon>
        <taxon>Actinomycetota</taxon>
        <taxon>Actinomycetes</taxon>
        <taxon>Pseudonocardiales</taxon>
        <taxon>Pseudonocardiaceae</taxon>
        <taxon>Allokutzneria</taxon>
    </lineage>
</organism>
<proteinExistence type="predicted"/>
<dbReference type="EMBL" id="LT629701">
    <property type="protein sequence ID" value="SDM15710.1"/>
    <property type="molecule type" value="Genomic_DNA"/>
</dbReference>
<dbReference type="OrthoDB" id="9956490at2"/>
<accession>A0A1G9QXW6</accession>
<protein>
    <submittedName>
        <fullName evidence="2">Uncharacterized protein</fullName>
    </submittedName>
</protein>
<feature type="region of interest" description="Disordered" evidence="1">
    <location>
        <begin position="52"/>
        <end position="74"/>
    </location>
</feature>
<reference evidence="2 3" key="1">
    <citation type="submission" date="2016-10" db="EMBL/GenBank/DDBJ databases">
        <authorList>
            <person name="de Groot N.N."/>
        </authorList>
    </citation>
    <scope>NUCLEOTIDE SEQUENCE [LARGE SCALE GENOMIC DNA]</scope>
    <source>
        <strain evidence="2 3">DSM 44149</strain>
    </source>
</reference>
<evidence type="ECO:0000256" key="1">
    <source>
        <dbReference type="SAM" id="MobiDB-lite"/>
    </source>
</evidence>